<dbReference type="Proteomes" id="UP000192726">
    <property type="component" value="Chromosome"/>
</dbReference>
<name>A0A1V0TYB0_9ACTN</name>
<dbReference type="InterPro" id="IPR051601">
    <property type="entry name" value="Serine_prot/Carboxylest_S33"/>
</dbReference>
<evidence type="ECO:0000256" key="3">
    <source>
        <dbReference type="ARBA" id="ARBA00022801"/>
    </source>
</evidence>
<dbReference type="GO" id="GO:0006508">
    <property type="term" value="P:proteolysis"/>
    <property type="evidence" value="ECO:0007669"/>
    <property type="project" value="UniProtKB-KW"/>
</dbReference>
<evidence type="ECO:0000313" key="9">
    <source>
        <dbReference type="Proteomes" id="UP000192726"/>
    </source>
</evidence>
<evidence type="ECO:0000259" key="7">
    <source>
        <dbReference type="Pfam" id="PF08386"/>
    </source>
</evidence>
<feature type="chain" id="PRO_5013205641" evidence="5">
    <location>
        <begin position="22"/>
        <end position="569"/>
    </location>
</feature>
<evidence type="ECO:0000256" key="2">
    <source>
        <dbReference type="ARBA" id="ARBA00022729"/>
    </source>
</evidence>
<dbReference type="Pfam" id="PF08386">
    <property type="entry name" value="Abhydrolase_4"/>
    <property type="match status" value="1"/>
</dbReference>
<feature type="region of interest" description="Disordered" evidence="4">
    <location>
        <begin position="544"/>
        <end position="569"/>
    </location>
</feature>
<dbReference type="PANTHER" id="PTHR43248:SF29">
    <property type="entry name" value="TRIPEPTIDYL AMINOPEPTIDASE"/>
    <property type="match status" value="1"/>
</dbReference>
<dbReference type="InterPro" id="IPR029058">
    <property type="entry name" value="AB_hydrolase_fold"/>
</dbReference>
<protein>
    <submittedName>
        <fullName evidence="8">Protease</fullName>
    </submittedName>
</protein>
<dbReference type="EMBL" id="CP020569">
    <property type="protein sequence ID" value="ARF57959.1"/>
    <property type="molecule type" value="Genomic_DNA"/>
</dbReference>
<dbReference type="InterPro" id="IPR000073">
    <property type="entry name" value="AB_hydrolase_1"/>
</dbReference>
<dbReference type="STRING" id="553510.B1H19_30555"/>
<dbReference type="SUPFAM" id="SSF53474">
    <property type="entry name" value="alpha/beta-Hydrolases"/>
    <property type="match status" value="1"/>
</dbReference>
<evidence type="ECO:0000256" key="5">
    <source>
        <dbReference type="SAM" id="SignalP"/>
    </source>
</evidence>
<dbReference type="Gene3D" id="3.40.50.1820">
    <property type="entry name" value="alpha/beta hydrolase"/>
    <property type="match status" value="2"/>
</dbReference>
<comment type="similarity">
    <text evidence="1">Belongs to the peptidase S33 family.</text>
</comment>
<evidence type="ECO:0000259" key="6">
    <source>
        <dbReference type="Pfam" id="PF00561"/>
    </source>
</evidence>
<sequence>MYGTIGSLVLTALATAPAGGATTGSATAPPDAPPAPVAHRIVFGRCGSEEHLPATVQCGKLAVPLDYAHPEGKKITLTVSRIRATAPEERQGALVFNPGGPGASSMEFPLYGGLPKWRRTARAYDFVGYAPRGVGRSAPLSCQNPEEFAKAPTDTQRHPTEEFKRLKVAQARAYAEGCARNAGSALPFYNSLNNARDLDMLRAALGEQKLTFMGASYGTYFAAVYATLFPGHVRRMVFDSVVNPDPRQIWYRNNLDQNVAFERRWGDWLRWVAAHDAVYHLGATSKDVQRSYDRVVEQVRRKPVNGKIGPAQLQQAFLKTGYNDAYWPISAQALATYLHGDTKALATQTAPKAGGAKEDENTNAVYTAVECNDAPWPRDWQTWDRDNTQVARTAPFETWDNAWMNLPCAFWPEQSQSAQARMDAAVTRAATGSDRGGAAEELAGAGTQLATTAVESAIGRVGPLDIRTAPGALPPVLLLAAERDAATPYAGALELHRRLAGSALVTERGAGTHGIALGANDCVNRYTEAYLLRGQVPAHAVSCAPRPEPVPNQQQPEEKGKRLHKEKGH</sequence>
<proteinExistence type="inferred from homology"/>
<keyword evidence="9" id="KW-1185">Reference proteome</keyword>
<dbReference type="Pfam" id="PF00561">
    <property type="entry name" value="Abhydrolase_1"/>
    <property type="match status" value="1"/>
</dbReference>
<evidence type="ECO:0000313" key="8">
    <source>
        <dbReference type="EMBL" id="ARF57959.1"/>
    </source>
</evidence>
<evidence type="ECO:0000256" key="1">
    <source>
        <dbReference type="ARBA" id="ARBA00010088"/>
    </source>
</evidence>
<feature type="domain" description="Peptidase S33 tripeptidyl aminopeptidase-like C-terminal" evidence="7">
    <location>
        <begin position="460"/>
        <end position="543"/>
    </location>
</feature>
<keyword evidence="2 5" id="KW-0732">Signal</keyword>
<dbReference type="PANTHER" id="PTHR43248">
    <property type="entry name" value="2-SUCCINYL-6-HYDROXY-2,4-CYCLOHEXADIENE-1-CARBOXYLATE SYNTHASE"/>
    <property type="match status" value="1"/>
</dbReference>
<feature type="domain" description="AB hydrolase-1" evidence="6">
    <location>
        <begin position="93"/>
        <end position="291"/>
    </location>
</feature>
<dbReference type="KEGG" id="sgv:B1H19_30555"/>
<gene>
    <name evidence="8" type="ORF">B1H19_30555</name>
</gene>
<reference evidence="8 9" key="1">
    <citation type="submission" date="2017-04" db="EMBL/GenBank/DDBJ databases">
        <title>Complete Genome Sequence of Streptomyces gilvosporeus F607, a Capable Producer of Natamycin.</title>
        <authorList>
            <person name="Zong G."/>
            <person name="Zhong C."/>
            <person name="Fu J."/>
            <person name="Qin R."/>
            <person name="Cao G."/>
        </authorList>
    </citation>
    <scope>NUCLEOTIDE SEQUENCE [LARGE SCALE GENOMIC DNA]</scope>
    <source>
        <strain evidence="8 9">F607</strain>
    </source>
</reference>
<organism evidence="8 9">
    <name type="scientific">Streptomyces gilvosporeus</name>
    <dbReference type="NCBI Taxonomy" id="553510"/>
    <lineage>
        <taxon>Bacteria</taxon>
        <taxon>Bacillati</taxon>
        <taxon>Actinomycetota</taxon>
        <taxon>Actinomycetes</taxon>
        <taxon>Kitasatosporales</taxon>
        <taxon>Streptomycetaceae</taxon>
        <taxon>Streptomyces</taxon>
    </lineage>
</organism>
<dbReference type="GO" id="GO:0008233">
    <property type="term" value="F:peptidase activity"/>
    <property type="evidence" value="ECO:0007669"/>
    <property type="project" value="UniProtKB-KW"/>
</dbReference>
<accession>A0A1V0TYB0</accession>
<keyword evidence="3" id="KW-0378">Hydrolase</keyword>
<feature type="signal peptide" evidence="5">
    <location>
        <begin position="1"/>
        <end position="21"/>
    </location>
</feature>
<keyword evidence="8" id="KW-0645">Protease</keyword>
<evidence type="ECO:0000256" key="4">
    <source>
        <dbReference type="SAM" id="MobiDB-lite"/>
    </source>
</evidence>
<dbReference type="InterPro" id="IPR013595">
    <property type="entry name" value="Pept_S33_TAP-like_C"/>
</dbReference>
<dbReference type="AlphaFoldDB" id="A0A1V0TYB0"/>